<evidence type="ECO:0000259" key="17">
    <source>
        <dbReference type="PROSITE" id="PS50873"/>
    </source>
</evidence>
<keyword evidence="15" id="KW-1015">Disulfide bond</keyword>
<gene>
    <name evidence="18" type="ORF">M569_05190</name>
</gene>
<evidence type="ECO:0000256" key="1">
    <source>
        <dbReference type="ARBA" id="ARBA00000189"/>
    </source>
</evidence>
<dbReference type="EC" id="1.11.1.7" evidence="4"/>
<evidence type="ECO:0000256" key="7">
    <source>
        <dbReference type="ARBA" id="ARBA00022617"/>
    </source>
</evidence>
<feature type="binding site" evidence="13">
    <location>
        <position position="67"/>
    </location>
    <ligand>
        <name>Ca(2+)</name>
        <dbReference type="ChEBI" id="CHEBI:29108"/>
        <label>1</label>
    </ligand>
</feature>
<evidence type="ECO:0000256" key="12">
    <source>
        <dbReference type="PIRSR" id="PIRSR600823-1"/>
    </source>
</evidence>
<feature type="site" description="Transition state stabilizer" evidence="14">
    <location>
        <position position="44"/>
    </location>
</feature>
<dbReference type="AlphaFoldDB" id="S8CX75"/>
<dbReference type="FunFam" id="1.10.520.10:FF:000008">
    <property type="entry name" value="Peroxidase"/>
    <property type="match status" value="1"/>
</dbReference>
<feature type="disulfide bond" evidence="15">
    <location>
        <begin position="50"/>
        <end position="55"/>
    </location>
</feature>
<keyword evidence="6" id="KW-0575">Peroxidase</keyword>
<evidence type="ECO:0000256" key="10">
    <source>
        <dbReference type="ARBA" id="ARBA00023004"/>
    </source>
</evidence>
<feature type="disulfide bond" evidence="15">
    <location>
        <begin position="17"/>
        <end position="93"/>
    </location>
</feature>
<feature type="binding site" evidence="13">
    <location>
        <position position="52"/>
    </location>
    <ligand>
        <name>Ca(2+)</name>
        <dbReference type="ChEBI" id="CHEBI:29108"/>
        <label>1</label>
    </ligand>
</feature>
<dbReference type="GO" id="GO:0140825">
    <property type="term" value="F:lactoperoxidase activity"/>
    <property type="evidence" value="ECO:0007669"/>
    <property type="project" value="UniProtKB-EC"/>
</dbReference>
<keyword evidence="9" id="KW-0560">Oxidoreductase</keyword>
<protein>
    <recommendedName>
        <fullName evidence="4">peroxidase</fullName>
        <ecNumber evidence="4">1.11.1.7</ecNumber>
    </recommendedName>
</protein>
<evidence type="ECO:0000256" key="13">
    <source>
        <dbReference type="PIRSR" id="PIRSR600823-3"/>
    </source>
</evidence>
<keyword evidence="8 13" id="KW-0479">Metal-binding</keyword>
<feature type="active site" description="Proton acceptor" evidence="12">
    <location>
        <position position="48"/>
    </location>
</feature>
<dbReference type="SUPFAM" id="SSF48113">
    <property type="entry name" value="Heme-dependent peroxidases"/>
    <property type="match status" value="1"/>
</dbReference>
<evidence type="ECO:0000256" key="9">
    <source>
        <dbReference type="ARBA" id="ARBA00023002"/>
    </source>
</evidence>
<evidence type="ECO:0000256" key="3">
    <source>
        <dbReference type="ARBA" id="ARBA00002322"/>
    </source>
</evidence>
<dbReference type="GO" id="GO:0006979">
    <property type="term" value="P:response to oxidative stress"/>
    <property type="evidence" value="ECO:0007669"/>
    <property type="project" value="InterPro"/>
</dbReference>
<accession>S8CX75</accession>
<feature type="non-terminal residue" evidence="18">
    <location>
        <position position="169"/>
    </location>
</feature>
<dbReference type="PANTHER" id="PTHR31235">
    <property type="entry name" value="PEROXIDASE 25-RELATED"/>
    <property type="match status" value="1"/>
</dbReference>
<feature type="binding site" evidence="13">
    <location>
        <position position="54"/>
    </location>
    <ligand>
        <name>Ca(2+)</name>
        <dbReference type="ChEBI" id="CHEBI:29108"/>
        <label>1</label>
    </ligand>
</feature>
<evidence type="ECO:0000256" key="11">
    <source>
        <dbReference type="ARBA" id="ARBA00023324"/>
    </source>
</evidence>
<dbReference type="InterPro" id="IPR010255">
    <property type="entry name" value="Haem_peroxidase_sf"/>
</dbReference>
<keyword evidence="5" id="KW-0964">Secreted</keyword>
<comment type="caution">
    <text evidence="18">The sequence shown here is derived from an EMBL/GenBank/DDBJ whole genome shotgun (WGS) entry which is preliminary data.</text>
</comment>
<dbReference type="EMBL" id="AUSU01002062">
    <property type="protein sequence ID" value="EPS69576.1"/>
    <property type="molecule type" value="Genomic_DNA"/>
</dbReference>
<dbReference type="PRINTS" id="PR00461">
    <property type="entry name" value="PLPEROXIDASE"/>
</dbReference>
<evidence type="ECO:0000256" key="6">
    <source>
        <dbReference type="ARBA" id="ARBA00022559"/>
    </source>
</evidence>
<evidence type="ECO:0000256" key="14">
    <source>
        <dbReference type="PIRSR" id="PIRSR600823-4"/>
    </source>
</evidence>
<feature type="binding site" evidence="13">
    <location>
        <position position="49"/>
    </location>
    <ligand>
        <name>Ca(2+)</name>
        <dbReference type="ChEBI" id="CHEBI:29108"/>
        <label>1</label>
    </ligand>
</feature>
<comment type="cofactor">
    <cofactor evidence="2">
        <name>heme b</name>
        <dbReference type="ChEBI" id="CHEBI:60344"/>
    </cofactor>
</comment>
<evidence type="ECO:0000256" key="2">
    <source>
        <dbReference type="ARBA" id="ARBA00001970"/>
    </source>
</evidence>
<sequence length="169" mass="17788">SPSSASKLSVGFYADSCPNAEMTVKNAVREASQLDPSLPAKLLRLLFHDCFVEGCDASVLIQGNETEMTDPFNESLGGFSIIDSIKRLLEVFCPGIVSCADIIALAARDSVEITGGPSVRIPTGRKDGRISSASNVKPNVVSANFTSNQTADVFFAKGLSVDDLVTLSG</sequence>
<organism evidence="18 19">
    <name type="scientific">Genlisea aurea</name>
    <dbReference type="NCBI Taxonomy" id="192259"/>
    <lineage>
        <taxon>Eukaryota</taxon>
        <taxon>Viridiplantae</taxon>
        <taxon>Streptophyta</taxon>
        <taxon>Embryophyta</taxon>
        <taxon>Tracheophyta</taxon>
        <taxon>Spermatophyta</taxon>
        <taxon>Magnoliopsida</taxon>
        <taxon>eudicotyledons</taxon>
        <taxon>Gunneridae</taxon>
        <taxon>Pentapetalae</taxon>
        <taxon>asterids</taxon>
        <taxon>lamiids</taxon>
        <taxon>Lamiales</taxon>
        <taxon>Lentibulariaceae</taxon>
        <taxon>Genlisea</taxon>
    </lineage>
</organism>
<keyword evidence="7" id="KW-0349">Heme</keyword>
<dbReference type="InterPro" id="IPR002016">
    <property type="entry name" value="Haem_peroxidase"/>
</dbReference>
<dbReference type="PRINTS" id="PR00458">
    <property type="entry name" value="PEROXIDASE"/>
</dbReference>
<feature type="domain" description="Plant heme peroxidase family profile" evidence="17">
    <location>
        <begin position="7"/>
        <end position="169"/>
    </location>
</feature>
<dbReference type="Proteomes" id="UP000015453">
    <property type="component" value="Unassembled WGS sequence"/>
</dbReference>
<evidence type="ECO:0000256" key="15">
    <source>
        <dbReference type="PIRSR" id="PIRSR600823-5"/>
    </source>
</evidence>
<dbReference type="InterPro" id="IPR000823">
    <property type="entry name" value="Peroxidase_pln"/>
</dbReference>
<comment type="catalytic activity">
    <reaction evidence="1">
        <text>2 a phenolic donor + H2O2 = 2 a phenolic radical donor + 2 H2O</text>
        <dbReference type="Rhea" id="RHEA:56136"/>
        <dbReference type="ChEBI" id="CHEBI:15377"/>
        <dbReference type="ChEBI" id="CHEBI:16240"/>
        <dbReference type="ChEBI" id="CHEBI:139520"/>
        <dbReference type="ChEBI" id="CHEBI:139521"/>
        <dbReference type="EC" id="1.11.1.7"/>
    </reaction>
</comment>
<keyword evidence="11" id="KW-0376">Hydrogen peroxide</keyword>
<dbReference type="Gene3D" id="1.10.420.10">
    <property type="entry name" value="Peroxidase, domain 2"/>
    <property type="match status" value="1"/>
</dbReference>
<feature type="binding site" evidence="13">
    <location>
        <position position="56"/>
    </location>
    <ligand>
        <name>Ca(2+)</name>
        <dbReference type="ChEBI" id="CHEBI:29108"/>
        <label>1</label>
    </ligand>
</feature>
<comment type="cofactor">
    <cofactor evidence="13">
        <name>Ca(2+)</name>
        <dbReference type="ChEBI" id="CHEBI:29108"/>
    </cofactor>
    <text evidence="13">Binds 2 calcium ions per subunit.</text>
</comment>
<dbReference type="OrthoDB" id="2113341at2759"/>
<comment type="function">
    <text evidence="3">Removal of H(2)O(2), oxidation of toxic reductants, biosynthesis and degradation of lignin, suberization, auxin catabolism, response to environmental stresses such as wounding, pathogen attack and oxidative stress. These functions might be dependent on each isozyme/isoform in each plant tissue.</text>
</comment>
<dbReference type="Pfam" id="PF00141">
    <property type="entry name" value="peroxidase"/>
    <property type="match status" value="1"/>
</dbReference>
<reference evidence="18 19" key="1">
    <citation type="journal article" date="2013" name="BMC Genomics">
        <title>The miniature genome of a carnivorous plant Genlisea aurea contains a low number of genes and short non-coding sequences.</title>
        <authorList>
            <person name="Leushkin E.V."/>
            <person name="Sutormin R.A."/>
            <person name="Nabieva E.R."/>
            <person name="Penin A.A."/>
            <person name="Kondrashov A.S."/>
            <person name="Logacheva M.D."/>
        </authorList>
    </citation>
    <scope>NUCLEOTIDE SEQUENCE [LARGE SCALE GENOMIC DNA]</scope>
</reference>
<keyword evidence="13" id="KW-0106">Calcium</keyword>
<evidence type="ECO:0000313" key="19">
    <source>
        <dbReference type="Proteomes" id="UP000015453"/>
    </source>
</evidence>
<name>S8CX75_9LAMI</name>
<evidence type="ECO:0000256" key="16">
    <source>
        <dbReference type="RuleBase" id="RU004241"/>
    </source>
</evidence>
<evidence type="ECO:0000256" key="4">
    <source>
        <dbReference type="ARBA" id="ARBA00012313"/>
    </source>
</evidence>
<evidence type="ECO:0000256" key="5">
    <source>
        <dbReference type="ARBA" id="ARBA00022525"/>
    </source>
</evidence>
<feature type="non-terminal residue" evidence="18">
    <location>
        <position position="1"/>
    </location>
</feature>
<dbReference type="GO" id="GO:0042744">
    <property type="term" value="P:hydrogen peroxide catabolic process"/>
    <property type="evidence" value="ECO:0007669"/>
    <property type="project" value="UniProtKB-KW"/>
</dbReference>
<dbReference type="GO" id="GO:0020037">
    <property type="term" value="F:heme binding"/>
    <property type="evidence" value="ECO:0007669"/>
    <property type="project" value="InterPro"/>
</dbReference>
<comment type="similarity">
    <text evidence="16">Belongs to the peroxidase family.</text>
</comment>
<keyword evidence="10" id="KW-0408">Iron</keyword>
<evidence type="ECO:0000313" key="18">
    <source>
        <dbReference type="EMBL" id="EPS69576.1"/>
    </source>
</evidence>
<dbReference type="Gene3D" id="1.10.520.10">
    <property type="match status" value="1"/>
</dbReference>
<dbReference type="GO" id="GO:0046872">
    <property type="term" value="F:metal ion binding"/>
    <property type="evidence" value="ECO:0007669"/>
    <property type="project" value="UniProtKB-KW"/>
</dbReference>
<evidence type="ECO:0000256" key="8">
    <source>
        <dbReference type="ARBA" id="ARBA00022723"/>
    </source>
</evidence>
<proteinExistence type="inferred from homology"/>
<dbReference type="PROSITE" id="PS50873">
    <property type="entry name" value="PEROXIDASE_4"/>
    <property type="match status" value="1"/>
</dbReference>
<keyword evidence="19" id="KW-1185">Reference proteome</keyword>
<feature type="binding site" evidence="13">
    <location>
        <position position="58"/>
    </location>
    <ligand>
        <name>Ca(2+)</name>
        <dbReference type="ChEBI" id="CHEBI:29108"/>
        <label>1</label>
    </ligand>
</feature>